<gene>
    <name evidence="7" type="ORF">F444_19528</name>
</gene>
<comment type="caution">
    <text evidence="7">The sequence shown here is derived from an EMBL/GenBank/DDBJ whole genome shotgun (WGS) entry which is preliminary data.</text>
</comment>
<evidence type="ECO:0008006" key="9">
    <source>
        <dbReference type="Google" id="ProtNLM"/>
    </source>
</evidence>
<evidence type="ECO:0000256" key="5">
    <source>
        <dbReference type="ARBA" id="ARBA00023242"/>
    </source>
</evidence>
<keyword evidence="3" id="KW-0863">Zinc-finger</keyword>
<organism evidence="7 8">
    <name type="scientific">Phytophthora nicotianae P1976</name>
    <dbReference type="NCBI Taxonomy" id="1317066"/>
    <lineage>
        <taxon>Eukaryota</taxon>
        <taxon>Sar</taxon>
        <taxon>Stramenopiles</taxon>
        <taxon>Oomycota</taxon>
        <taxon>Peronosporomycetes</taxon>
        <taxon>Peronosporales</taxon>
        <taxon>Peronosporaceae</taxon>
        <taxon>Phytophthora</taxon>
    </lineage>
</organism>
<dbReference type="Proteomes" id="UP000028582">
    <property type="component" value="Unassembled WGS sequence"/>
</dbReference>
<dbReference type="SUPFAM" id="SSF53098">
    <property type="entry name" value="Ribonuclease H-like"/>
    <property type="match status" value="1"/>
</dbReference>
<dbReference type="AlphaFoldDB" id="A0A080Z7G3"/>
<sequence>MDANGFASVPMDAPKRPRGRPPSRAWAFFTTITEPQKQPSTACRHCNQVVHYHKKWAQARAHLMKCPQFLRMIDTLPPNDVPEWYLAEINRRQQIAAPIRSANIPAVFQQNQIPTQTPAPAPATPFKVIQPILSPVAMATMMPMQTGNENMTVRNGVNMDWQKMEENMAMHMFTTLQMEFLLDEKIELPFLLQTFQAYNANITLPTKEKLMTELLDRCYDNVRTRLLGFFKSGLVPVTLSMDTEDDEVANYMATLASSEKYPMYLESVKVPSGGDADANAEVAARDMTRVVEKISSPVAGCVMPCSTVESRQTRELLEKQFPAMYFHGCMRDALLSFVRQLFAGNKDTHNDRKRPVTVPFAQDLQQFALQCKDLAFFLPHHEQPSYLSGATSSNMVHVTARRRLTVEEAFVAILQAEPFLDVDNVLNRLGNGSNRAHHPSVAHFQTQLVKIVRSPQFVEKLGKYLELMRPIQSLLSSLNDTTPLLLSEVYSSFSRLVQQFGAMASLQPEEKAALQALVRRQQDHVMGSAHLLAYLLDPVLLGEDLPADIKTETEKKLMASLRGDGTQLSVSDKEALYTQYVDFKKHALNQKTNKADTLAFRALKERKKSPLQFWFADGSKWPVLQAIACRIFVMPVCAPSSARAVKEAGAASSVLRHKKDLLMSDKLTFVRLNSRQLRLAEVEGSSLAALVKKAPIASKANEITASMVV</sequence>
<reference evidence="7 8" key="1">
    <citation type="submission" date="2013-11" db="EMBL/GenBank/DDBJ databases">
        <title>The Genome Sequence of Phytophthora parasitica P1976.</title>
        <authorList>
            <consortium name="The Broad Institute Genomics Platform"/>
            <person name="Russ C."/>
            <person name="Tyler B."/>
            <person name="Panabieres F."/>
            <person name="Shan W."/>
            <person name="Tripathy S."/>
            <person name="Grunwald N."/>
            <person name="Machado M."/>
            <person name="Johnson C.S."/>
            <person name="Walker B."/>
            <person name="Young S."/>
            <person name="Zeng Q."/>
            <person name="Gargeya S."/>
            <person name="Fitzgerald M."/>
            <person name="Haas B."/>
            <person name="Abouelleil A."/>
            <person name="Allen A.W."/>
            <person name="Alvarado L."/>
            <person name="Arachchi H.M."/>
            <person name="Berlin A.M."/>
            <person name="Chapman S.B."/>
            <person name="Gainer-Dewar J."/>
            <person name="Goldberg J."/>
            <person name="Griggs A."/>
            <person name="Gujja S."/>
            <person name="Hansen M."/>
            <person name="Howarth C."/>
            <person name="Imamovic A."/>
            <person name="Ireland A."/>
            <person name="Larimer J."/>
            <person name="McCowan C."/>
            <person name="Murphy C."/>
            <person name="Pearson M."/>
            <person name="Poon T.W."/>
            <person name="Priest M."/>
            <person name="Roberts A."/>
            <person name="Saif S."/>
            <person name="Shea T."/>
            <person name="Sisk P."/>
            <person name="Sykes S."/>
            <person name="Wortman J."/>
            <person name="Nusbaum C."/>
            <person name="Birren B."/>
        </authorList>
    </citation>
    <scope>NUCLEOTIDE SEQUENCE [LARGE SCALE GENOMIC DNA]</scope>
    <source>
        <strain evidence="7 8">P1976</strain>
    </source>
</reference>
<evidence type="ECO:0000256" key="3">
    <source>
        <dbReference type="ARBA" id="ARBA00022771"/>
    </source>
</evidence>
<keyword evidence="2" id="KW-0479">Metal-binding</keyword>
<evidence type="ECO:0000313" key="8">
    <source>
        <dbReference type="Proteomes" id="UP000028582"/>
    </source>
</evidence>
<evidence type="ECO:0000256" key="2">
    <source>
        <dbReference type="ARBA" id="ARBA00022723"/>
    </source>
</evidence>
<accession>A0A080Z7G3</accession>
<dbReference type="EMBL" id="ANJA01003568">
    <property type="protein sequence ID" value="ETO62574.1"/>
    <property type="molecule type" value="Genomic_DNA"/>
</dbReference>
<evidence type="ECO:0000313" key="7">
    <source>
        <dbReference type="EMBL" id="ETO62574.1"/>
    </source>
</evidence>
<evidence type="ECO:0000256" key="4">
    <source>
        <dbReference type="ARBA" id="ARBA00022833"/>
    </source>
</evidence>
<dbReference type="OrthoDB" id="166992at2759"/>
<keyword evidence="4" id="KW-0862">Zinc</keyword>
<comment type="subcellular location">
    <subcellularLocation>
        <location evidence="1">Nucleus</location>
    </subcellularLocation>
</comment>
<dbReference type="GO" id="GO:0005634">
    <property type="term" value="C:nucleus"/>
    <property type="evidence" value="ECO:0007669"/>
    <property type="project" value="UniProtKB-SubCell"/>
</dbReference>
<protein>
    <recommendedName>
        <fullName evidence="9">HAT C-terminal dimerisation domain-containing protein</fullName>
    </recommendedName>
</protein>
<evidence type="ECO:0000256" key="6">
    <source>
        <dbReference type="SAM" id="MobiDB-lite"/>
    </source>
</evidence>
<evidence type="ECO:0000256" key="1">
    <source>
        <dbReference type="ARBA" id="ARBA00004123"/>
    </source>
</evidence>
<dbReference type="PANTHER" id="PTHR46481">
    <property type="entry name" value="ZINC FINGER BED DOMAIN-CONTAINING PROTEIN 4"/>
    <property type="match status" value="1"/>
</dbReference>
<keyword evidence="5" id="KW-0539">Nucleus</keyword>
<name>A0A080Z7G3_PHYNI</name>
<dbReference type="GO" id="GO:0008270">
    <property type="term" value="F:zinc ion binding"/>
    <property type="evidence" value="ECO:0007669"/>
    <property type="project" value="UniProtKB-KW"/>
</dbReference>
<dbReference type="PANTHER" id="PTHR46481:SF10">
    <property type="entry name" value="ZINC FINGER BED DOMAIN-CONTAINING PROTEIN 39"/>
    <property type="match status" value="1"/>
</dbReference>
<proteinExistence type="predicted"/>
<dbReference type="InterPro" id="IPR052035">
    <property type="entry name" value="ZnF_BED_domain_contain"/>
</dbReference>
<feature type="region of interest" description="Disordered" evidence="6">
    <location>
        <begin position="1"/>
        <end position="23"/>
    </location>
</feature>
<dbReference type="InterPro" id="IPR012337">
    <property type="entry name" value="RNaseH-like_sf"/>
</dbReference>